<evidence type="ECO:0000256" key="1">
    <source>
        <dbReference type="ARBA" id="ARBA00022737"/>
    </source>
</evidence>
<dbReference type="Pfam" id="PF00395">
    <property type="entry name" value="SLH"/>
    <property type="match status" value="3"/>
</dbReference>
<evidence type="ECO:0000313" key="5">
    <source>
        <dbReference type="EMBL" id="SJZ50572.1"/>
    </source>
</evidence>
<feature type="domain" description="SLH" evidence="4">
    <location>
        <begin position="407"/>
        <end position="470"/>
    </location>
</feature>
<dbReference type="AlphaFoldDB" id="A0A1T4L787"/>
<evidence type="ECO:0000256" key="2">
    <source>
        <dbReference type="SAM" id="MobiDB-lite"/>
    </source>
</evidence>
<sequence length="534" mass="57286">MRKYPIIILALLFMLFGSGINPARAAAGFSNVSVSFRHSDSRFVITGNFGDLAGKMVTLLIFDPEGKPVYIDQGLTGARGAFSFQGPVSRPVKGLYKIRLGGEGNDAPYETEYEYKQPQITGGGGSGGGGSSSPAPASAVDLGNSASSQVREEHGRQVQETVLDEARAAAALSQVAVRGEVNLTVSGTAAENRITIPSPVFKIMEEKAVTLEIQTESAGYTLPLQALEGQKANGGLVLTISKIKAEEEKQWRQAMAAAGLELAVTPVEFKVEVINDGQKQEVRQFNRYVSRTLYYAGTGQENLVGVVLNADGSFAPVPTLVTRENGKVAVVIKRRSNSTYAVVAASRRTFADLNQHWARKEVEQLAGRMIIKGIDAKRFNPAGKVTRAELAAMLVRALGLSEQQTGSAKAFSDVPAQAWYARAVAEATAAGLLVGYQDGRFRPLQPVSREEMAVILVRAMKLAGTEVKPETKAELAKLQDWQQISTWAQEDVAAAVKLELFAGDEKGRFNGGNKASRAETALVLQRLLVKAGLM</sequence>
<dbReference type="EMBL" id="FUXM01000001">
    <property type="protein sequence ID" value="SJZ50572.1"/>
    <property type="molecule type" value="Genomic_DNA"/>
</dbReference>
<dbReference type="RefSeq" id="WP_078664219.1">
    <property type="nucleotide sequence ID" value="NZ_FUXM01000001.1"/>
</dbReference>
<keyword evidence="6" id="KW-1185">Reference proteome</keyword>
<feature type="chain" id="PRO_5012820649" evidence="3">
    <location>
        <begin position="26"/>
        <end position="534"/>
    </location>
</feature>
<dbReference type="Proteomes" id="UP000189933">
    <property type="component" value="Unassembled WGS sequence"/>
</dbReference>
<gene>
    <name evidence="5" type="ORF">SAMN02745885_00060</name>
</gene>
<evidence type="ECO:0000256" key="3">
    <source>
        <dbReference type="SAM" id="SignalP"/>
    </source>
</evidence>
<keyword evidence="1" id="KW-0677">Repeat</keyword>
<protein>
    <submittedName>
        <fullName evidence="5">S-layer homology domain-containing protein</fullName>
    </submittedName>
</protein>
<dbReference type="PANTHER" id="PTHR43308">
    <property type="entry name" value="OUTER MEMBRANE PROTEIN ALPHA-RELATED"/>
    <property type="match status" value="1"/>
</dbReference>
<dbReference type="PROSITE" id="PS51272">
    <property type="entry name" value="SLH"/>
    <property type="match status" value="3"/>
</dbReference>
<evidence type="ECO:0000259" key="4">
    <source>
        <dbReference type="PROSITE" id="PS51272"/>
    </source>
</evidence>
<feature type="signal peptide" evidence="3">
    <location>
        <begin position="1"/>
        <end position="25"/>
    </location>
</feature>
<feature type="domain" description="SLH" evidence="4">
    <location>
        <begin position="475"/>
        <end position="534"/>
    </location>
</feature>
<feature type="compositionally biased region" description="Gly residues" evidence="2">
    <location>
        <begin position="121"/>
        <end position="131"/>
    </location>
</feature>
<evidence type="ECO:0000313" key="6">
    <source>
        <dbReference type="Proteomes" id="UP000189933"/>
    </source>
</evidence>
<feature type="region of interest" description="Disordered" evidence="2">
    <location>
        <begin position="117"/>
        <end position="158"/>
    </location>
</feature>
<name>A0A1T4L787_9FIRM</name>
<proteinExistence type="predicted"/>
<accession>A0A1T4L787</accession>
<dbReference type="InterPro" id="IPR051465">
    <property type="entry name" value="Cell_Envelope_Struct_Comp"/>
</dbReference>
<feature type="domain" description="SLH" evidence="4">
    <location>
        <begin position="345"/>
        <end position="406"/>
    </location>
</feature>
<dbReference type="OrthoDB" id="900053at2"/>
<organism evidence="5 6">
    <name type="scientific">Carboxydocella sporoproducens DSM 16521</name>
    <dbReference type="NCBI Taxonomy" id="1121270"/>
    <lineage>
        <taxon>Bacteria</taxon>
        <taxon>Bacillati</taxon>
        <taxon>Bacillota</taxon>
        <taxon>Clostridia</taxon>
        <taxon>Eubacteriales</taxon>
        <taxon>Clostridiales Family XVI. Incertae Sedis</taxon>
        <taxon>Carboxydocella</taxon>
    </lineage>
</organism>
<dbReference type="InterPro" id="IPR001119">
    <property type="entry name" value="SLH_dom"/>
</dbReference>
<keyword evidence="3" id="KW-0732">Signal</keyword>
<reference evidence="6" key="1">
    <citation type="submission" date="2017-02" db="EMBL/GenBank/DDBJ databases">
        <authorList>
            <person name="Varghese N."/>
            <person name="Submissions S."/>
        </authorList>
    </citation>
    <scope>NUCLEOTIDE SEQUENCE [LARGE SCALE GENOMIC DNA]</scope>
    <source>
        <strain evidence="6">DSM 16521</strain>
    </source>
</reference>